<name>A0A6N7XHM1_9FIRM</name>
<gene>
    <name evidence="2" type="ORF">FYJ83_08750</name>
</gene>
<sequence>MGDFKDFDLDLKKVKNNRHSGEVSPNYNTWDVSAIICIPITEVILSIPDCPPNPSYGGNRGCGPGTSANSRVVDE</sequence>
<feature type="compositionally biased region" description="Polar residues" evidence="1">
    <location>
        <begin position="66"/>
        <end position="75"/>
    </location>
</feature>
<dbReference type="RefSeq" id="WP_154439964.1">
    <property type="nucleotide sequence ID" value="NZ_VUNQ01000016.1"/>
</dbReference>
<reference evidence="2 3" key="1">
    <citation type="submission" date="2019-09" db="EMBL/GenBank/DDBJ databases">
        <title>In-depth cultivation of the pig gut microbiome towards novel bacterial diversity and tailored functional studies.</title>
        <authorList>
            <person name="Wylensek D."/>
            <person name="Hitch T.C.A."/>
            <person name="Clavel T."/>
        </authorList>
    </citation>
    <scope>NUCLEOTIDE SEQUENCE [LARGE SCALE GENOMIC DNA]</scope>
    <source>
        <strain evidence="2 3">WCA3-693-APC-4?</strain>
    </source>
</reference>
<organism evidence="2 3">
    <name type="scientific">Tissierella pigra</name>
    <dbReference type="NCBI Taxonomy" id="2607614"/>
    <lineage>
        <taxon>Bacteria</taxon>
        <taxon>Bacillati</taxon>
        <taxon>Bacillota</taxon>
        <taxon>Tissierellia</taxon>
        <taxon>Tissierellales</taxon>
        <taxon>Tissierellaceae</taxon>
        <taxon>Tissierella</taxon>
    </lineage>
</organism>
<evidence type="ECO:0000313" key="3">
    <source>
        <dbReference type="Proteomes" id="UP000469523"/>
    </source>
</evidence>
<keyword evidence="3" id="KW-1185">Reference proteome</keyword>
<evidence type="ECO:0000313" key="2">
    <source>
        <dbReference type="EMBL" id="MSU01551.1"/>
    </source>
</evidence>
<evidence type="ECO:0000256" key="1">
    <source>
        <dbReference type="SAM" id="MobiDB-lite"/>
    </source>
</evidence>
<protein>
    <submittedName>
        <fullName evidence="2">Uncharacterized protein</fullName>
    </submittedName>
</protein>
<accession>A0A6N7XHM1</accession>
<dbReference type="EMBL" id="VUNQ01000016">
    <property type="protein sequence ID" value="MSU01551.1"/>
    <property type="molecule type" value="Genomic_DNA"/>
</dbReference>
<feature type="region of interest" description="Disordered" evidence="1">
    <location>
        <begin position="55"/>
        <end position="75"/>
    </location>
</feature>
<comment type="caution">
    <text evidence="2">The sequence shown here is derived from an EMBL/GenBank/DDBJ whole genome shotgun (WGS) entry which is preliminary data.</text>
</comment>
<proteinExistence type="predicted"/>
<dbReference type="AlphaFoldDB" id="A0A6N7XHM1"/>
<dbReference type="Proteomes" id="UP000469523">
    <property type="component" value="Unassembled WGS sequence"/>
</dbReference>